<dbReference type="EMBL" id="JAHDVG010000486">
    <property type="protein sequence ID" value="KAH1167880.1"/>
    <property type="molecule type" value="Genomic_DNA"/>
</dbReference>
<gene>
    <name evidence="1" type="ORF">KIL84_003363</name>
</gene>
<proteinExistence type="predicted"/>
<sequence>MNLAIFFPKKGYQGKVHEVERRGHMRKNETIFSMLIASSVLDEDNSSTSCKATDSSSQIFHPTTILCIQINTMQKSLVIISISTRLPCTKHIHVYLTFAIHRASCNKLH</sequence>
<dbReference type="Proteomes" id="UP000827986">
    <property type="component" value="Unassembled WGS sequence"/>
</dbReference>
<name>A0A9D4ATF6_9SAUR</name>
<reference evidence="1" key="1">
    <citation type="submission" date="2021-09" db="EMBL/GenBank/DDBJ databases">
        <title>The genome of Mauremys mutica provides insights into the evolution of semi-aquatic lifestyle.</title>
        <authorList>
            <person name="Gong S."/>
            <person name="Gao Y."/>
        </authorList>
    </citation>
    <scope>NUCLEOTIDE SEQUENCE</scope>
    <source>
        <strain evidence="1">MM-2020</strain>
        <tissue evidence="1">Muscle</tissue>
    </source>
</reference>
<accession>A0A9D4ATF6</accession>
<comment type="caution">
    <text evidence="1">The sequence shown here is derived from an EMBL/GenBank/DDBJ whole genome shotgun (WGS) entry which is preliminary data.</text>
</comment>
<keyword evidence="2" id="KW-1185">Reference proteome</keyword>
<organism evidence="1 2">
    <name type="scientific">Mauremys mutica</name>
    <name type="common">yellowpond turtle</name>
    <dbReference type="NCBI Taxonomy" id="74926"/>
    <lineage>
        <taxon>Eukaryota</taxon>
        <taxon>Metazoa</taxon>
        <taxon>Chordata</taxon>
        <taxon>Craniata</taxon>
        <taxon>Vertebrata</taxon>
        <taxon>Euteleostomi</taxon>
        <taxon>Archelosauria</taxon>
        <taxon>Testudinata</taxon>
        <taxon>Testudines</taxon>
        <taxon>Cryptodira</taxon>
        <taxon>Durocryptodira</taxon>
        <taxon>Testudinoidea</taxon>
        <taxon>Geoemydidae</taxon>
        <taxon>Geoemydinae</taxon>
        <taxon>Mauremys</taxon>
    </lineage>
</organism>
<evidence type="ECO:0000313" key="1">
    <source>
        <dbReference type="EMBL" id="KAH1167880.1"/>
    </source>
</evidence>
<protein>
    <submittedName>
        <fullName evidence="1">Uncharacterized protein</fullName>
    </submittedName>
</protein>
<evidence type="ECO:0000313" key="2">
    <source>
        <dbReference type="Proteomes" id="UP000827986"/>
    </source>
</evidence>
<dbReference type="AlphaFoldDB" id="A0A9D4ATF6"/>